<comment type="caution">
    <text evidence="2">The sequence shown here is derived from an EMBL/GenBank/DDBJ whole genome shotgun (WGS) entry which is preliminary data.</text>
</comment>
<sequence>MKKHRNFIVFYSLWLAGIFGIFVSFGDNRPEDEFLETDTKVCTVAKDLEQNSTKSFDKKKCQHKEL</sequence>
<keyword evidence="1" id="KW-0472">Membrane</keyword>
<organism evidence="2 3">
    <name type="scientific">Maribacter algarum</name>
    <name type="common">ex Zhang et al. 2020</name>
    <dbReference type="NCBI Taxonomy" id="2578118"/>
    <lineage>
        <taxon>Bacteria</taxon>
        <taxon>Pseudomonadati</taxon>
        <taxon>Bacteroidota</taxon>
        <taxon>Flavobacteriia</taxon>
        <taxon>Flavobacteriales</taxon>
        <taxon>Flavobacteriaceae</taxon>
        <taxon>Maribacter</taxon>
    </lineage>
</organism>
<keyword evidence="1" id="KW-0812">Transmembrane</keyword>
<protein>
    <submittedName>
        <fullName evidence="2">Uncharacterized protein</fullName>
    </submittedName>
</protein>
<accession>A0A5S3PRI8</accession>
<dbReference type="EMBL" id="VATY01000002">
    <property type="protein sequence ID" value="TMM57281.1"/>
    <property type="molecule type" value="Genomic_DNA"/>
</dbReference>
<feature type="transmembrane region" description="Helical" evidence="1">
    <location>
        <begin position="7"/>
        <end position="25"/>
    </location>
</feature>
<dbReference type="Proteomes" id="UP000310314">
    <property type="component" value="Unassembled WGS sequence"/>
</dbReference>
<evidence type="ECO:0000256" key="1">
    <source>
        <dbReference type="SAM" id="Phobius"/>
    </source>
</evidence>
<dbReference type="AlphaFoldDB" id="A0A5S3PRI8"/>
<gene>
    <name evidence="2" type="ORF">FEE95_12405</name>
</gene>
<keyword evidence="1" id="KW-1133">Transmembrane helix</keyword>
<dbReference type="RefSeq" id="WP_138658264.1">
    <property type="nucleotide sequence ID" value="NZ_VATY01000002.1"/>
</dbReference>
<evidence type="ECO:0000313" key="2">
    <source>
        <dbReference type="EMBL" id="TMM57281.1"/>
    </source>
</evidence>
<evidence type="ECO:0000313" key="3">
    <source>
        <dbReference type="Proteomes" id="UP000310314"/>
    </source>
</evidence>
<name>A0A5S3PRI8_9FLAO</name>
<keyword evidence="3" id="KW-1185">Reference proteome</keyword>
<reference evidence="2 3" key="1">
    <citation type="submission" date="2019-05" db="EMBL/GenBank/DDBJ databases">
        <authorList>
            <person name="Zhang J.-Y."/>
            <person name="Feg X."/>
            <person name="Du Z.-J."/>
        </authorList>
    </citation>
    <scope>NUCLEOTIDE SEQUENCE [LARGE SCALE GENOMIC DNA]</scope>
    <source>
        <strain evidence="2 3">RZ26</strain>
    </source>
</reference>
<proteinExistence type="predicted"/>